<dbReference type="HOGENOM" id="CLU_2523565_0_0_9"/>
<protein>
    <submittedName>
        <fullName evidence="1">Uncharacterized protein</fullName>
    </submittedName>
</protein>
<dbReference type="PATRIC" id="fig|1461583.4.peg.768"/>
<accession>A0A078M4P3</accession>
<proteinExistence type="predicted"/>
<organism evidence="1">
    <name type="scientific">Metalysinibacillus saudimassiliensis</name>
    <dbReference type="NCBI Taxonomy" id="1461583"/>
    <lineage>
        <taxon>Bacteria</taxon>
        <taxon>Bacillati</taxon>
        <taxon>Bacillota</taxon>
        <taxon>Bacilli</taxon>
        <taxon>Bacillales</taxon>
        <taxon>Caryophanaceae</taxon>
        <taxon>Metalysinibacillus</taxon>
    </lineage>
</organism>
<evidence type="ECO:0000313" key="1">
    <source>
        <dbReference type="EMBL" id="CEA01154.1"/>
    </source>
</evidence>
<reference evidence="1" key="1">
    <citation type="submission" date="2014-07" db="EMBL/GenBank/DDBJ databases">
        <authorList>
            <person name="Urmite Genomes Urmite Genomes"/>
        </authorList>
    </citation>
    <scope>NUCLEOTIDE SEQUENCE</scope>
    <source>
        <strain evidence="1">13S34_air</strain>
    </source>
</reference>
<gene>
    <name evidence="1" type="ORF">BN1050_00804</name>
</gene>
<sequence length="84" mass="9742">MIQKHTHSAINQIEVYASDPMQQQFDFYRTALKTRVMQSLTATPTSLRVVKDELIMQHSHDQAIIEQAYHSVQNELIQPAVFDE</sequence>
<name>A0A078M4P3_9BACL</name>
<dbReference type="EMBL" id="LN483074">
    <property type="protein sequence ID" value="CEA01154.1"/>
    <property type="molecule type" value="Genomic_DNA"/>
</dbReference>
<dbReference type="AlphaFoldDB" id="A0A078M4P3"/>